<keyword evidence="2 10" id="KW-0963">Cytoplasm</keyword>
<protein>
    <recommendedName>
        <fullName evidence="10">Isoleucine--tRNA ligase</fullName>
        <ecNumber evidence="10">6.1.1.5</ecNumber>
    </recommendedName>
    <alternativeName>
        <fullName evidence="10">Isoleucyl-tRNA synthetase</fullName>
        <shortName evidence="10">IleRS</shortName>
    </alternativeName>
</protein>
<comment type="function">
    <text evidence="8 10">Catalyzes the attachment of isoleucine to tRNA(Ile). As IleRS can inadvertently accommodate and process structurally similar amino acids such as valine, to avoid such errors it has two additional distinct tRNA(Ile)-dependent editing activities. One activity is designated as 'pretransfer' editing and involves the hydrolysis of activated Val-AMP. The other activity is designated 'posttransfer' editing and involves deacylation of mischarged Val-tRNA(Ile).</text>
</comment>
<feature type="binding site" evidence="10">
    <location>
        <position position="921"/>
    </location>
    <ligand>
        <name>Zn(2+)</name>
        <dbReference type="ChEBI" id="CHEBI:29105"/>
    </ligand>
</feature>
<keyword evidence="7 10" id="KW-0030">Aminoacyl-tRNA synthetase</keyword>
<evidence type="ECO:0000256" key="2">
    <source>
        <dbReference type="ARBA" id="ARBA00022490"/>
    </source>
</evidence>
<dbReference type="PRINTS" id="PR00984">
    <property type="entry name" value="TRNASYNTHILE"/>
</dbReference>
<dbReference type="GO" id="GO:0005829">
    <property type="term" value="C:cytosol"/>
    <property type="evidence" value="ECO:0007669"/>
    <property type="project" value="TreeGrafter"/>
</dbReference>
<proteinExistence type="inferred from homology"/>
<evidence type="ECO:0000256" key="6">
    <source>
        <dbReference type="ARBA" id="ARBA00022917"/>
    </source>
</evidence>
<dbReference type="InterPro" id="IPR014729">
    <property type="entry name" value="Rossmann-like_a/b/a_fold"/>
</dbReference>
<dbReference type="InterPro" id="IPR009080">
    <property type="entry name" value="tRNAsynth_Ia_anticodon-bd"/>
</dbReference>
<feature type="domain" description="Zinc finger FPG/IleRS-type" evidence="12">
    <location>
        <begin position="898"/>
        <end position="927"/>
    </location>
</feature>
<evidence type="ECO:0000259" key="11">
    <source>
        <dbReference type="Pfam" id="PF00133"/>
    </source>
</evidence>
<evidence type="ECO:0000256" key="8">
    <source>
        <dbReference type="ARBA" id="ARBA00025217"/>
    </source>
</evidence>
<dbReference type="HAMAP" id="MF_02002">
    <property type="entry name" value="Ile_tRNA_synth_type1"/>
    <property type="match status" value="1"/>
</dbReference>
<keyword evidence="5 10" id="KW-0067">ATP-binding</keyword>
<dbReference type="Proteomes" id="UP000052015">
    <property type="component" value="Unassembled WGS sequence"/>
</dbReference>
<dbReference type="GO" id="GO:0000049">
    <property type="term" value="F:tRNA binding"/>
    <property type="evidence" value="ECO:0007669"/>
    <property type="project" value="InterPro"/>
</dbReference>
<comment type="subcellular location">
    <subcellularLocation>
        <location evidence="10">Cytoplasm</location>
    </subcellularLocation>
</comment>
<evidence type="ECO:0000313" key="15">
    <source>
        <dbReference type="Proteomes" id="UP000052015"/>
    </source>
</evidence>
<feature type="binding site" evidence="10">
    <location>
        <position position="924"/>
    </location>
    <ligand>
        <name>Zn(2+)</name>
        <dbReference type="ChEBI" id="CHEBI:29105"/>
    </ligand>
</feature>
<evidence type="ECO:0000256" key="9">
    <source>
        <dbReference type="ARBA" id="ARBA00048359"/>
    </source>
</evidence>
<dbReference type="Pfam" id="PF06827">
    <property type="entry name" value="zf-FPG_IleRS"/>
    <property type="match status" value="1"/>
</dbReference>
<gene>
    <name evidence="10 14" type="primary">ileS</name>
    <name evidence="14" type="ORF">ABG79_01540</name>
</gene>
<name>A0A0R3JW60_CALMK</name>
<comment type="catalytic activity">
    <reaction evidence="9 10">
        <text>tRNA(Ile) + L-isoleucine + ATP = L-isoleucyl-tRNA(Ile) + AMP + diphosphate</text>
        <dbReference type="Rhea" id="RHEA:11060"/>
        <dbReference type="Rhea" id="RHEA-COMP:9666"/>
        <dbReference type="Rhea" id="RHEA-COMP:9695"/>
        <dbReference type="ChEBI" id="CHEBI:30616"/>
        <dbReference type="ChEBI" id="CHEBI:33019"/>
        <dbReference type="ChEBI" id="CHEBI:58045"/>
        <dbReference type="ChEBI" id="CHEBI:78442"/>
        <dbReference type="ChEBI" id="CHEBI:78528"/>
        <dbReference type="ChEBI" id="CHEBI:456215"/>
        <dbReference type="EC" id="6.1.1.5"/>
    </reaction>
</comment>
<comment type="cofactor">
    <cofactor evidence="10">
        <name>Zn(2+)</name>
        <dbReference type="ChEBI" id="CHEBI:29105"/>
    </cofactor>
    <text evidence="10">Binds 1 zinc ion per subunit.</text>
</comment>
<feature type="short sequence motif" description="'HIGH' region" evidence="10">
    <location>
        <begin position="57"/>
        <end position="67"/>
    </location>
</feature>
<feature type="binding site" evidence="10">
    <location>
        <position position="559"/>
    </location>
    <ligand>
        <name>L-isoleucyl-5'-AMP</name>
        <dbReference type="ChEBI" id="CHEBI:178002"/>
    </ligand>
</feature>
<keyword evidence="3 10" id="KW-0436">Ligase</keyword>
<dbReference type="Gene3D" id="3.40.50.620">
    <property type="entry name" value="HUPs"/>
    <property type="match status" value="2"/>
</dbReference>
<evidence type="ECO:0000259" key="13">
    <source>
        <dbReference type="Pfam" id="PF08264"/>
    </source>
</evidence>
<dbReference type="SUPFAM" id="SSF52374">
    <property type="entry name" value="Nucleotidylyl transferase"/>
    <property type="match status" value="1"/>
</dbReference>
<feature type="domain" description="Aminoacyl-tRNA synthetase class Ia" evidence="11">
    <location>
        <begin position="27"/>
        <end position="639"/>
    </location>
</feature>
<comment type="domain">
    <text evidence="10">IleRS has two distinct active sites: one for aminoacylation and one for editing. The misactivated valine is translocated from the active site to the editing site, which sterically excludes the correctly activated isoleucine. The single editing site contains two valyl binding pockets, one specific for each substrate (Val-AMP or Val-tRNA(Ile)).</text>
</comment>
<evidence type="ECO:0000256" key="3">
    <source>
        <dbReference type="ARBA" id="ARBA00022598"/>
    </source>
</evidence>
<keyword evidence="4 10" id="KW-0547">Nucleotide-binding</keyword>
<evidence type="ECO:0000313" key="14">
    <source>
        <dbReference type="EMBL" id="KRQ86557.1"/>
    </source>
</evidence>
<dbReference type="Pfam" id="PF00133">
    <property type="entry name" value="tRNA-synt_1"/>
    <property type="match status" value="1"/>
</dbReference>
<dbReference type="GO" id="GO:0005524">
    <property type="term" value="F:ATP binding"/>
    <property type="evidence" value="ECO:0007669"/>
    <property type="project" value="UniProtKB-UniRule"/>
</dbReference>
<accession>A0A0R3JW60</accession>
<dbReference type="Gene3D" id="3.90.740.10">
    <property type="entry name" value="Valyl/Leucyl/Isoleucyl-tRNA synthetase, editing domain"/>
    <property type="match status" value="1"/>
</dbReference>
<dbReference type="SUPFAM" id="SSF47323">
    <property type="entry name" value="Anticodon-binding domain of a subclass of class I aminoacyl-tRNA synthetases"/>
    <property type="match status" value="1"/>
</dbReference>
<dbReference type="FunFam" id="3.40.50.620:FF:000152">
    <property type="entry name" value="Isoleucine--tRNA ligase"/>
    <property type="match status" value="1"/>
</dbReference>
<dbReference type="InterPro" id="IPR002300">
    <property type="entry name" value="aa-tRNA-synth_Ia"/>
</dbReference>
<dbReference type="InterPro" id="IPR033708">
    <property type="entry name" value="Anticodon_Ile_BEm"/>
</dbReference>
<dbReference type="CDD" id="cd07960">
    <property type="entry name" value="Anticodon_Ia_Ile_BEm"/>
    <property type="match status" value="1"/>
</dbReference>
<comment type="similarity">
    <text evidence="1 10">Belongs to the class-I aminoacyl-tRNA synthetase family. IleS type 1 subfamily.</text>
</comment>
<dbReference type="GO" id="GO:0008270">
    <property type="term" value="F:zinc ion binding"/>
    <property type="evidence" value="ECO:0007669"/>
    <property type="project" value="UniProtKB-UniRule"/>
</dbReference>
<evidence type="ECO:0000259" key="12">
    <source>
        <dbReference type="Pfam" id="PF06827"/>
    </source>
</evidence>
<dbReference type="InterPro" id="IPR010663">
    <property type="entry name" value="Znf_FPG/IleRS"/>
</dbReference>
<dbReference type="InterPro" id="IPR002301">
    <property type="entry name" value="Ile-tRNA-ligase"/>
</dbReference>
<evidence type="ECO:0000256" key="7">
    <source>
        <dbReference type="ARBA" id="ARBA00023146"/>
    </source>
</evidence>
<dbReference type="AlphaFoldDB" id="A0A0R3JW60"/>
<feature type="binding site" evidence="10">
    <location>
        <position position="904"/>
    </location>
    <ligand>
        <name>Zn(2+)</name>
        <dbReference type="ChEBI" id="CHEBI:29105"/>
    </ligand>
</feature>
<reference evidence="14 15" key="1">
    <citation type="submission" date="2015-09" db="EMBL/GenBank/DDBJ databases">
        <title>Draft genome sequence of a Caloramator mitchellensis, a moderate thermophile from the Great Artesian Basin of Australia.</title>
        <authorList>
            <person name="Patel B.K."/>
        </authorList>
    </citation>
    <scope>NUCLEOTIDE SEQUENCE [LARGE SCALE GENOMIC DNA]</scope>
    <source>
        <strain evidence="14 15">VF08</strain>
    </source>
</reference>
<dbReference type="Gene3D" id="1.10.10.830">
    <property type="entry name" value="Ile-tRNA synthetase CP2 domain-like"/>
    <property type="match status" value="1"/>
</dbReference>
<evidence type="ECO:0000256" key="1">
    <source>
        <dbReference type="ARBA" id="ARBA00006887"/>
    </source>
</evidence>
<dbReference type="PANTHER" id="PTHR42765:SF1">
    <property type="entry name" value="ISOLEUCINE--TRNA LIGASE, MITOCHONDRIAL"/>
    <property type="match status" value="1"/>
</dbReference>
<keyword evidence="15" id="KW-1185">Reference proteome</keyword>
<dbReference type="NCBIfam" id="TIGR00392">
    <property type="entry name" value="ileS"/>
    <property type="match status" value="1"/>
</dbReference>
<dbReference type="InterPro" id="IPR050081">
    <property type="entry name" value="Ile-tRNA_ligase"/>
</dbReference>
<dbReference type="SUPFAM" id="SSF50677">
    <property type="entry name" value="ValRS/IleRS/LeuRS editing domain"/>
    <property type="match status" value="1"/>
</dbReference>
<dbReference type="PROSITE" id="PS00178">
    <property type="entry name" value="AA_TRNA_LIGASE_I"/>
    <property type="match status" value="1"/>
</dbReference>
<dbReference type="GO" id="GO:0006428">
    <property type="term" value="P:isoleucyl-tRNA aminoacylation"/>
    <property type="evidence" value="ECO:0007669"/>
    <property type="project" value="UniProtKB-UniRule"/>
</dbReference>
<dbReference type="OrthoDB" id="9810365at2"/>
<dbReference type="InterPro" id="IPR023585">
    <property type="entry name" value="Ile-tRNA-ligase_type1"/>
</dbReference>
<dbReference type="PANTHER" id="PTHR42765">
    <property type="entry name" value="SOLEUCYL-TRNA SYNTHETASE"/>
    <property type="match status" value="1"/>
</dbReference>
<evidence type="ECO:0000256" key="4">
    <source>
        <dbReference type="ARBA" id="ARBA00022741"/>
    </source>
</evidence>
<dbReference type="EMBL" id="LKHP01000008">
    <property type="protein sequence ID" value="KRQ86557.1"/>
    <property type="molecule type" value="Genomic_DNA"/>
</dbReference>
<sequence length="931" mass="106788">MDYSKTLNLPQTEFAMRANLPQKEPNIQKEWDELNIYKRALEKNKNNTPFILHDGPPYANGDIHLGHTLNKILKDLINKYKTMRGYYAPYVPGWDTHGLPIELQALKKLGIKVHDVSTNEFRNMCRDYALEQVEKQKEQFKRLGVIGDWDNPYLTLAPEFEAKQIEIFGDMAENGYIYKGLKPVYWCPSCETALAEAEIEYEDETSNSIYVKFRLLEDKGLFSNLGLSLDNIYYVIWTTTTWTLPANLAICLGPDFEYVLAKFDNEVYVVAKELLESLKKVAKLENEEIIASFKGNQLEGQVCHHPFFDRESIIIVGDHVTLESGTGCVHTAPGHGEEDFYIGQKYGLDVLNPVDGKGRFTEQAGKYAGLTYKEGNKAILHDLRESNMLLAEEKISHSYPHCWRCKNPIIFRATEQWFASIEGFRNKAIESIKEVNWIPEWGEDRIESMVADRGDWCISRQRTWGVPIPIFYCEDCGKELVSKDIIYHVAEIFKAKGSNAWFEMSPNELLPDGVKCSCGSSSFRKETDIMDVWFDSGSSHVGVLETRSDLSWPADLYLEGNDQYRGWFQSSLLTSVATRGKAPYKTVITHGMVVDGEGKKMSKSLGNGIDPLDVIKEYGADVLRLWVSSADYKSDVRMSKDILKQLSEVYRKIRNTARFLLGNLSDFNPDKDMVNYEEMNELDKWALLKLQHLIKDVTDAYENYEFHILYHDIHNFCVVDMSNFYLDIIKDRLYTENPSSRERRAAQTVLYDILDALVKMIAPVLSFTADEIWKYMPKSSKNDYVSVHLADWPAVEEKYVDKELENRWDNIQRIRAEVLKALEQARVNKVIGHSLNARVDIYAEGETYNFLNEIRNYLETVFIVSKVNLIEGMKTAPENAYKGEEIKEIAVSVTQAAGEKCERCWIYSETVGNDAEHPTLCSRCATVVRSL</sequence>
<dbReference type="STRING" id="908809.ABG79_01540"/>
<dbReference type="GO" id="GO:0004822">
    <property type="term" value="F:isoleucine-tRNA ligase activity"/>
    <property type="evidence" value="ECO:0007669"/>
    <property type="project" value="UniProtKB-UniRule"/>
</dbReference>
<dbReference type="RefSeq" id="WP_057978778.1">
    <property type="nucleotide sequence ID" value="NZ_LKHP01000008.1"/>
</dbReference>
<dbReference type="EC" id="6.1.1.5" evidence="10"/>
<keyword evidence="10" id="KW-0479">Metal-binding</keyword>
<evidence type="ECO:0000256" key="10">
    <source>
        <dbReference type="HAMAP-Rule" id="MF_02002"/>
    </source>
</evidence>
<evidence type="ECO:0000256" key="5">
    <source>
        <dbReference type="ARBA" id="ARBA00022840"/>
    </source>
</evidence>
<comment type="subunit">
    <text evidence="10">Monomer.</text>
</comment>
<feature type="domain" description="Methionyl/Valyl/Leucyl/Isoleucyl-tRNA synthetase anticodon-binding" evidence="13">
    <location>
        <begin position="683"/>
        <end position="840"/>
    </location>
</feature>
<dbReference type="InterPro" id="IPR013155">
    <property type="entry name" value="M/V/L/I-tRNA-synth_anticd-bd"/>
</dbReference>
<dbReference type="InterPro" id="IPR001412">
    <property type="entry name" value="aa-tRNA-synth_I_CS"/>
</dbReference>
<keyword evidence="6 10" id="KW-0648">Protein biosynthesis</keyword>
<dbReference type="GO" id="GO:0002161">
    <property type="term" value="F:aminoacyl-tRNA deacylase activity"/>
    <property type="evidence" value="ECO:0007669"/>
    <property type="project" value="InterPro"/>
</dbReference>
<keyword evidence="10" id="KW-0862">Zinc</keyword>
<feature type="binding site" evidence="10">
    <location>
        <position position="901"/>
    </location>
    <ligand>
        <name>Zn(2+)</name>
        <dbReference type="ChEBI" id="CHEBI:29105"/>
    </ligand>
</feature>
<feature type="short sequence motif" description="'KMSKS' region" evidence="10">
    <location>
        <begin position="600"/>
        <end position="604"/>
    </location>
</feature>
<dbReference type="Pfam" id="PF08264">
    <property type="entry name" value="Anticodon_1"/>
    <property type="match status" value="1"/>
</dbReference>
<dbReference type="FunFam" id="1.10.730.20:FF:000001">
    <property type="entry name" value="Isoleucine--tRNA ligase"/>
    <property type="match status" value="1"/>
</dbReference>
<comment type="caution">
    <text evidence="14">The sequence shown here is derived from an EMBL/GenBank/DDBJ whole genome shotgun (WGS) entry which is preliminary data.</text>
</comment>
<dbReference type="CDD" id="cd00818">
    <property type="entry name" value="IleRS_core"/>
    <property type="match status" value="1"/>
</dbReference>
<organism evidence="14 15">
    <name type="scientific">Caloramator mitchellensis</name>
    <dbReference type="NCBI Taxonomy" id="908809"/>
    <lineage>
        <taxon>Bacteria</taxon>
        <taxon>Bacillati</taxon>
        <taxon>Bacillota</taxon>
        <taxon>Clostridia</taxon>
        <taxon>Eubacteriales</taxon>
        <taxon>Clostridiaceae</taxon>
        <taxon>Caloramator</taxon>
    </lineage>
</organism>
<feature type="binding site" evidence="10">
    <location>
        <position position="603"/>
    </location>
    <ligand>
        <name>ATP</name>
        <dbReference type="ChEBI" id="CHEBI:30616"/>
    </ligand>
</feature>
<dbReference type="PATRIC" id="fig|908809.3.peg.1544"/>
<dbReference type="InterPro" id="IPR009008">
    <property type="entry name" value="Val/Leu/Ile-tRNA-synth_edit"/>
</dbReference>
<dbReference type="Gene3D" id="1.10.730.20">
    <property type="match status" value="1"/>
</dbReference>